<dbReference type="AlphaFoldDB" id="A0A1G6HWQ3"/>
<evidence type="ECO:0000256" key="1">
    <source>
        <dbReference type="ARBA" id="ARBA00007523"/>
    </source>
</evidence>
<keyword evidence="8" id="KW-1185">Reference proteome</keyword>
<dbReference type="InterPro" id="IPR037225">
    <property type="entry name" value="Nuo51_FMN-bd_sf"/>
</dbReference>
<dbReference type="GO" id="GO:0046872">
    <property type="term" value="F:metal ion binding"/>
    <property type="evidence" value="ECO:0007669"/>
    <property type="project" value="UniProtKB-KW"/>
</dbReference>
<dbReference type="Gene3D" id="3.10.20.600">
    <property type="match status" value="1"/>
</dbReference>
<accession>A0A1G6HWQ3</accession>
<dbReference type="GO" id="GO:0051539">
    <property type="term" value="F:4 iron, 4 sulfur cluster binding"/>
    <property type="evidence" value="ECO:0007669"/>
    <property type="project" value="UniProtKB-KW"/>
</dbReference>
<dbReference type="PANTHER" id="PTHR43578">
    <property type="entry name" value="NADH-QUINONE OXIDOREDUCTASE SUBUNIT F"/>
    <property type="match status" value="1"/>
</dbReference>
<dbReference type="InterPro" id="IPR037207">
    <property type="entry name" value="Nuop51_4Fe4S-bd_sf"/>
</dbReference>
<dbReference type="Gene3D" id="1.20.1440.230">
    <property type="entry name" value="NADH-ubiquinone oxidoreductase 51kDa subunit, iron-sulphur binding domain"/>
    <property type="match status" value="1"/>
</dbReference>
<dbReference type="SUPFAM" id="SSF142019">
    <property type="entry name" value="Nqo1 FMN-binding domain-like"/>
    <property type="match status" value="1"/>
</dbReference>
<evidence type="ECO:0000256" key="5">
    <source>
        <dbReference type="ARBA" id="ARBA00023014"/>
    </source>
</evidence>
<dbReference type="SUPFAM" id="SSF140490">
    <property type="entry name" value="Nqo1C-terminal domain-like"/>
    <property type="match status" value="1"/>
</dbReference>
<dbReference type="InterPro" id="IPR011538">
    <property type="entry name" value="Nuo51_FMN-bd"/>
</dbReference>
<keyword evidence="3" id="KW-0479">Metal-binding</keyword>
<dbReference type="GO" id="GO:0008137">
    <property type="term" value="F:NADH dehydrogenase (ubiquinone) activity"/>
    <property type="evidence" value="ECO:0007669"/>
    <property type="project" value="InterPro"/>
</dbReference>
<keyword evidence="2" id="KW-0004">4Fe-4S</keyword>
<comment type="similarity">
    <text evidence="1">Belongs to the complex I 51 kDa subunit family.</text>
</comment>
<gene>
    <name evidence="7" type="ORF">SAMN05660835_00121</name>
</gene>
<dbReference type="Pfam" id="PF01512">
    <property type="entry name" value="Complex1_51K"/>
    <property type="match status" value="1"/>
</dbReference>
<dbReference type="InterPro" id="IPR019575">
    <property type="entry name" value="Nuop51_4Fe4S-bd"/>
</dbReference>
<dbReference type="OrthoDB" id="9805533at2"/>
<dbReference type="PROSITE" id="PS00645">
    <property type="entry name" value="COMPLEX1_51K_2"/>
    <property type="match status" value="1"/>
</dbReference>
<dbReference type="SMART" id="SM00928">
    <property type="entry name" value="NADH_4Fe-4S"/>
    <property type="match status" value="1"/>
</dbReference>
<keyword evidence="4" id="KW-0408">Iron</keyword>
<evidence type="ECO:0000256" key="3">
    <source>
        <dbReference type="ARBA" id="ARBA00022723"/>
    </source>
</evidence>
<evidence type="ECO:0000256" key="2">
    <source>
        <dbReference type="ARBA" id="ARBA00022485"/>
    </source>
</evidence>
<organism evidence="7 8">
    <name type="scientific">Desulfurella multipotens</name>
    <dbReference type="NCBI Taxonomy" id="79269"/>
    <lineage>
        <taxon>Bacteria</taxon>
        <taxon>Pseudomonadati</taxon>
        <taxon>Campylobacterota</taxon>
        <taxon>Desulfurellia</taxon>
        <taxon>Desulfurellales</taxon>
        <taxon>Desulfurellaceae</taxon>
        <taxon>Desulfurella</taxon>
    </lineage>
</organism>
<name>A0A1G6HWQ3_9BACT</name>
<dbReference type="InterPro" id="IPR001949">
    <property type="entry name" value="NADH-UbQ_OxRdtase_51kDa_CS"/>
</dbReference>
<dbReference type="EMBL" id="FMYU01000001">
    <property type="protein sequence ID" value="SDB97896.1"/>
    <property type="molecule type" value="Genomic_DNA"/>
</dbReference>
<dbReference type="GO" id="GO:0010181">
    <property type="term" value="F:FMN binding"/>
    <property type="evidence" value="ECO:0007669"/>
    <property type="project" value="InterPro"/>
</dbReference>
<keyword evidence="5" id="KW-0411">Iron-sulfur</keyword>
<sequence>MNIYISLDTCAQSVGSFEIFEKLKGINNPTFTLNKRSTRALMWLEPLLEIEQDNKQIAISNVENIDIENILKNPLNSKNLIDNIDNQPYLKNQHRVIFKNLGKNDPTSIEDYKKLGGFRALETVLKMESKDVIEKIKIADIRGRGGAFFPAYIKWQTVLNVQSDIKYVICNADEGDSGSFADRLIIENDPFSLIEAMIIAGITVNAKEGIVYLRSEYPNAKKVLQKAIDIAYQNNYLGKNDSYEFDLYIVTGGGAYVCGEETALIESLENKRGLVRPRPPLPAISGLFNKPTLINNVLSFIDIVRLFEGSRDTHTTPLQLSGAVKREGLFEVANDITIEELISKFADTPIDDIKAVQIGGPLGAFVPKEKFYLKLNNDELSKEGFILGHASVVAFNKNTNMKDILLNLIDFYIHESCGKCTPCRIGQVRLKEILTDLHLNTQSNLILLYDLLDTLKEASLCGLGGLTHLSALSSLKYFGNDFGIVDIQ</sequence>
<dbReference type="RefSeq" id="WP_092127421.1">
    <property type="nucleotide sequence ID" value="NZ_FMYU01000001.1"/>
</dbReference>
<feature type="domain" description="NADH-ubiquinone oxidoreductase 51kDa subunit iron-sulphur binding" evidence="6">
    <location>
        <begin position="402"/>
        <end position="445"/>
    </location>
</feature>
<dbReference type="Proteomes" id="UP000199411">
    <property type="component" value="Unassembled WGS sequence"/>
</dbReference>
<dbReference type="SUPFAM" id="SSF142984">
    <property type="entry name" value="Nqo1 middle domain-like"/>
    <property type="match status" value="1"/>
</dbReference>
<dbReference type="Gene3D" id="3.40.50.11540">
    <property type="entry name" value="NADH-ubiquinone oxidoreductase 51kDa subunit"/>
    <property type="match status" value="1"/>
</dbReference>
<proteinExistence type="inferred from homology"/>
<evidence type="ECO:0000256" key="4">
    <source>
        <dbReference type="ARBA" id="ARBA00023004"/>
    </source>
</evidence>
<dbReference type="Pfam" id="PF10589">
    <property type="entry name" value="NADH_4Fe-4S"/>
    <property type="match status" value="1"/>
</dbReference>
<dbReference type="Gene3D" id="6.10.250.1450">
    <property type="match status" value="1"/>
</dbReference>
<reference evidence="8" key="1">
    <citation type="submission" date="2016-10" db="EMBL/GenBank/DDBJ databases">
        <authorList>
            <person name="Varghese N."/>
            <person name="Submissions S."/>
        </authorList>
    </citation>
    <scope>NUCLEOTIDE SEQUENCE [LARGE SCALE GENOMIC DNA]</scope>
    <source>
        <strain evidence="8">DSM 8415</strain>
    </source>
</reference>
<protein>
    <submittedName>
        <fullName evidence="7">Formate dehydrogenase beta subunit</fullName>
    </submittedName>
</protein>
<dbReference type="PANTHER" id="PTHR43578:SF3">
    <property type="entry name" value="NADH-QUINONE OXIDOREDUCTASE SUBUNIT F"/>
    <property type="match status" value="1"/>
</dbReference>
<evidence type="ECO:0000259" key="6">
    <source>
        <dbReference type="SMART" id="SM00928"/>
    </source>
</evidence>
<evidence type="ECO:0000313" key="8">
    <source>
        <dbReference type="Proteomes" id="UP000199411"/>
    </source>
</evidence>
<evidence type="ECO:0000313" key="7">
    <source>
        <dbReference type="EMBL" id="SDB97896.1"/>
    </source>
</evidence>